<accession>A0A6A6I3K6</accession>
<keyword evidence="2" id="KW-1185">Reference proteome</keyword>
<evidence type="ECO:0000313" key="2">
    <source>
        <dbReference type="Proteomes" id="UP000800094"/>
    </source>
</evidence>
<dbReference type="GeneID" id="54589761"/>
<dbReference type="Proteomes" id="UP000800094">
    <property type="component" value="Unassembled WGS sequence"/>
</dbReference>
<gene>
    <name evidence="1" type="ORF">BU26DRAFT_87314</name>
</gene>
<protein>
    <submittedName>
        <fullName evidence="1">Uncharacterized protein</fullName>
    </submittedName>
</protein>
<dbReference type="AlphaFoldDB" id="A0A6A6I3K6"/>
<name>A0A6A6I3K6_9PLEO</name>
<evidence type="ECO:0000313" key="1">
    <source>
        <dbReference type="EMBL" id="KAF2244837.1"/>
    </source>
</evidence>
<sequence length="137" mass="15158">MGDAMRLCWGVMPGASAGGWCEMMAKEELQMGSASGRGRERDWKRGNGGECVLHLGFGRAWFRVRSGRVFGREDAHWKRVCNLLADGIGLAFAHTRRTTTSYSRRSRLRYRGIGRGSIVGPGEVLSKIKYVSDTGMS</sequence>
<dbReference type="EMBL" id="ML987202">
    <property type="protein sequence ID" value="KAF2244837.1"/>
    <property type="molecule type" value="Genomic_DNA"/>
</dbReference>
<proteinExistence type="predicted"/>
<dbReference type="RefSeq" id="XP_033679841.1">
    <property type="nucleotide sequence ID" value="XM_033836431.1"/>
</dbReference>
<reference evidence="1" key="1">
    <citation type="journal article" date="2020" name="Stud. Mycol.">
        <title>101 Dothideomycetes genomes: a test case for predicting lifestyles and emergence of pathogens.</title>
        <authorList>
            <person name="Haridas S."/>
            <person name="Albert R."/>
            <person name="Binder M."/>
            <person name="Bloem J."/>
            <person name="Labutti K."/>
            <person name="Salamov A."/>
            <person name="Andreopoulos B."/>
            <person name="Baker S."/>
            <person name="Barry K."/>
            <person name="Bills G."/>
            <person name="Bluhm B."/>
            <person name="Cannon C."/>
            <person name="Castanera R."/>
            <person name="Culley D."/>
            <person name="Daum C."/>
            <person name="Ezra D."/>
            <person name="Gonzalez J."/>
            <person name="Henrissat B."/>
            <person name="Kuo A."/>
            <person name="Liang C."/>
            <person name="Lipzen A."/>
            <person name="Lutzoni F."/>
            <person name="Magnuson J."/>
            <person name="Mondo S."/>
            <person name="Nolan M."/>
            <person name="Ohm R."/>
            <person name="Pangilinan J."/>
            <person name="Park H.-J."/>
            <person name="Ramirez L."/>
            <person name="Alfaro M."/>
            <person name="Sun H."/>
            <person name="Tritt A."/>
            <person name="Yoshinaga Y."/>
            <person name="Zwiers L.-H."/>
            <person name="Turgeon B."/>
            <person name="Goodwin S."/>
            <person name="Spatafora J."/>
            <person name="Crous P."/>
            <person name="Grigoriev I."/>
        </authorList>
    </citation>
    <scope>NUCLEOTIDE SEQUENCE</scope>
    <source>
        <strain evidence="1">CBS 122368</strain>
    </source>
</reference>
<organism evidence="1 2">
    <name type="scientific">Trematosphaeria pertusa</name>
    <dbReference type="NCBI Taxonomy" id="390896"/>
    <lineage>
        <taxon>Eukaryota</taxon>
        <taxon>Fungi</taxon>
        <taxon>Dikarya</taxon>
        <taxon>Ascomycota</taxon>
        <taxon>Pezizomycotina</taxon>
        <taxon>Dothideomycetes</taxon>
        <taxon>Pleosporomycetidae</taxon>
        <taxon>Pleosporales</taxon>
        <taxon>Massarineae</taxon>
        <taxon>Trematosphaeriaceae</taxon>
        <taxon>Trematosphaeria</taxon>
    </lineage>
</organism>